<proteinExistence type="predicted"/>
<dbReference type="OrthoDB" id="5981812at2759"/>
<dbReference type="STRING" id="400682.A0A1X7T0G1"/>
<dbReference type="OMA" id="NPWISCE"/>
<accession>A0A1X7T0G1</accession>
<dbReference type="Gene3D" id="3.60.10.10">
    <property type="entry name" value="Endonuclease/exonuclease/phosphatase"/>
    <property type="match status" value="1"/>
</dbReference>
<dbReference type="SUPFAM" id="SSF56219">
    <property type="entry name" value="DNase I-like"/>
    <property type="match status" value="1"/>
</dbReference>
<dbReference type="AlphaFoldDB" id="A0A1X7T0G1"/>
<dbReference type="InParanoid" id="A0A1X7T0G1"/>
<protein>
    <recommendedName>
        <fullName evidence="2">Endonuclease/exonuclease/phosphatase domain-containing protein</fullName>
    </recommendedName>
</protein>
<evidence type="ECO:0008006" key="2">
    <source>
        <dbReference type="Google" id="ProtNLM"/>
    </source>
</evidence>
<evidence type="ECO:0000313" key="1">
    <source>
        <dbReference type="EnsemblMetazoa" id="Aqu2.1.07935_001"/>
    </source>
</evidence>
<sequence>MWNARSIVNKLQSLHALVFSGDFHIIAITESWCSSFITDKEISPFGYFVYQHDRDTRGGGVFLAVSKSVPSRVLDSLSSIELVVVEILTHPSIIICLAYVPPPPAFTYMKHLFSSINAIVGDKDFILLGDSIALTLTGSPYMEITLPLIHFVVTVPTHVKGNVLDLVLTQKPESIQDLCVHSDGFSPLPSSDHYPISFSHSCQISVSTHSHLPTFNYLKGDYVALNDYLLDIDWESYFLTEDVEQLLCFIKSVIYESCCRFVPLQTSHSKRYPKWFTGHVRHKLHKVRSLRIKVARSPGSSVAAILKIAD</sequence>
<dbReference type="InterPro" id="IPR036691">
    <property type="entry name" value="Endo/exonu/phosph_ase_sf"/>
</dbReference>
<dbReference type="PANTHER" id="PTHR33395">
    <property type="entry name" value="TRANSCRIPTASE, PUTATIVE-RELATED-RELATED"/>
    <property type="match status" value="1"/>
</dbReference>
<organism evidence="1">
    <name type="scientific">Amphimedon queenslandica</name>
    <name type="common">Sponge</name>
    <dbReference type="NCBI Taxonomy" id="400682"/>
    <lineage>
        <taxon>Eukaryota</taxon>
        <taxon>Metazoa</taxon>
        <taxon>Porifera</taxon>
        <taxon>Demospongiae</taxon>
        <taxon>Heteroscleromorpha</taxon>
        <taxon>Haplosclerida</taxon>
        <taxon>Niphatidae</taxon>
        <taxon>Amphimedon</taxon>
    </lineage>
</organism>
<reference evidence="1" key="1">
    <citation type="submission" date="2017-05" db="UniProtKB">
        <authorList>
            <consortium name="EnsemblMetazoa"/>
        </authorList>
    </citation>
    <scope>IDENTIFICATION</scope>
</reference>
<dbReference type="eggNOG" id="KOG1075">
    <property type="taxonomic scope" value="Eukaryota"/>
</dbReference>
<dbReference type="PANTHER" id="PTHR33395:SF22">
    <property type="entry name" value="REVERSE TRANSCRIPTASE DOMAIN-CONTAINING PROTEIN"/>
    <property type="match status" value="1"/>
</dbReference>
<dbReference type="EnsemblMetazoa" id="Aqu2.1.07935_001">
    <property type="protein sequence ID" value="Aqu2.1.07935_001"/>
    <property type="gene ID" value="Aqu2.1.07935"/>
</dbReference>
<dbReference type="GO" id="GO:0031012">
    <property type="term" value="C:extracellular matrix"/>
    <property type="evidence" value="ECO:0007669"/>
    <property type="project" value="TreeGrafter"/>
</dbReference>
<name>A0A1X7T0G1_AMPQE</name>